<keyword evidence="1" id="KW-0238">DNA-binding</keyword>
<dbReference type="GO" id="GO:0003677">
    <property type="term" value="F:DNA binding"/>
    <property type="evidence" value="ECO:0007669"/>
    <property type="project" value="UniProtKB-KW"/>
</dbReference>
<dbReference type="InterPro" id="IPR007351">
    <property type="entry name" value="YjbR"/>
</dbReference>
<accession>A0A1G5WK46</accession>
<dbReference type="EMBL" id="FMXA01000023">
    <property type="protein sequence ID" value="SDA58571.1"/>
    <property type="molecule type" value="Genomic_DNA"/>
</dbReference>
<sequence>MLPMEKSIFSRKRWIESKMPTCGFHKEGKVYVLKKTFFNGDFLAILSVDATGQLTGRVIDTMTQDDYDALYQKNAHGTYVNMVRAAYVKLLEDIAASCCRDVLFASPQANRLTEAILADFQVSPDFPWKGEPPYQSYGAFRHTSNRKWFALIMNVKRAVLDKDSAPDLIDILNLKIHPEETEALHAVPGIYPAYHMNHRLWISVVLDDTLPDEKIMNLIRTSYQLTR</sequence>
<dbReference type="SUPFAM" id="SSF142906">
    <property type="entry name" value="YjbR-like"/>
    <property type="match status" value="1"/>
</dbReference>
<dbReference type="STRING" id="209880.SAMN02910343_01437"/>
<dbReference type="PANTHER" id="PTHR35145">
    <property type="entry name" value="CYTOPLASMIC PROTEIN-RELATED"/>
    <property type="match status" value="1"/>
</dbReference>
<dbReference type="Pfam" id="PF04237">
    <property type="entry name" value="YjbR"/>
    <property type="match status" value="1"/>
</dbReference>
<dbReference type="Proteomes" id="UP000199689">
    <property type="component" value="Unassembled WGS sequence"/>
</dbReference>
<protein>
    <submittedName>
        <fullName evidence="1">Predicted DNA-binding protein, MmcQ/YjbR family</fullName>
    </submittedName>
</protein>
<evidence type="ECO:0000313" key="2">
    <source>
        <dbReference type="Proteomes" id="UP000199689"/>
    </source>
</evidence>
<organism evidence="1 2">
    <name type="scientific">Allisonella histaminiformans</name>
    <dbReference type="NCBI Taxonomy" id="209880"/>
    <lineage>
        <taxon>Bacteria</taxon>
        <taxon>Bacillati</taxon>
        <taxon>Bacillota</taxon>
        <taxon>Negativicutes</taxon>
        <taxon>Veillonellales</taxon>
        <taxon>Veillonellaceae</taxon>
        <taxon>Allisonella</taxon>
    </lineage>
</organism>
<keyword evidence="2" id="KW-1185">Reference proteome</keyword>
<dbReference type="OrthoDB" id="9789813at2"/>
<dbReference type="PANTHER" id="PTHR35145:SF1">
    <property type="entry name" value="CYTOPLASMIC PROTEIN"/>
    <property type="match status" value="1"/>
</dbReference>
<dbReference type="AlphaFoldDB" id="A0A1G5WK46"/>
<evidence type="ECO:0000313" key="1">
    <source>
        <dbReference type="EMBL" id="SDA58571.1"/>
    </source>
</evidence>
<dbReference type="Gene3D" id="3.90.1150.30">
    <property type="match status" value="1"/>
</dbReference>
<proteinExistence type="predicted"/>
<dbReference type="InterPro" id="IPR058532">
    <property type="entry name" value="YjbR/MT2646/Rv2570-like"/>
</dbReference>
<name>A0A1G5WK46_9FIRM</name>
<gene>
    <name evidence="1" type="ORF">SAMN02910343_01437</name>
</gene>
<dbReference type="InterPro" id="IPR038056">
    <property type="entry name" value="YjbR-like_sf"/>
</dbReference>
<reference evidence="1 2" key="1">
    <citation type="submission" date="2016-10" db="EMBL/GenBank/DDBJ databases">
        <authorList>
            <person name="de Groot N.N."/>
        </authorList>
    </citation>
    <scope>NUCLEOTIDE SEQUENCE [LARGE SCALE GENOMIC DNA]</scope>
    <source>
        <strain evidence="1 2">DSM 15230</strain>
    </source>
</reference>